<evidence type="ECO:0000313" key="1">
    <source>
        <dbReference type="EMBL" id="KAJ5572594.1"/>
    </source>
</evidence>
<sequence length="104" mass="11982">MAENKYYAVFVGRGDDTDYIVCSVGGARVAFRKHSMPKIPFHTSLEQYIRQHGCPRCSHHLEDLGSPELESHVTIEELLFQRMKIAGSEKDLEEAACSWYEDYR</sequence>
<name>A0AAD6DBG7_9EURO</name>
<organism evidence="1 2">
    <name type="scientific">Penicillium hetheringtonii</name>
    <dbReference type="NCBI Taxonomy" id="911720"/>
    <lineage>
        <taxon>Eukaryota</taxon>
        <taxon>Fungi</taxon>
        <taxon>Dikarya</taxon>
        <taxon>Ascomycota</taxon>
        <taxon>Pezizomycotina</taxon>
        <taxon>Eurotiomycetes</taxon>
        <taxon>Eurotiomycetidae</taxon>
        <taxon>Eurotiales</taxon>
        <taxon>Aspergillaceae</taxon>
        <taxon>Penicillium</taxon>
    </lineage>
</organism>
<gene>
    <name evidence="1" type="ORF">N7450_009578</name>
</gene>
<evidence type="ECO:0000313" key="2">
    <source>
        <dbReference type="Proteomes" id="UP001216150"/>
    </source>
</evidence>
<proteinExistence type="predicted"/>
<dbReference type="Proteomes" id="UP001216150">
    <property type="component" value="Unassembled WGS sequence"/>
</dbReference>
<dbReference type="AlphaFoldDB" id="A0AAD6DBG7"/>
<accession>A0AAD6DBG7</accession>
<dbReference type="EMBL" id="JAQJAC010000009">
    <property type="protein sequence ID" value="KAJ5572594.1"/>
    <property type="molecule type" value="Genomic_DNA"/>
</dbReference>
<protein>
    <submittedName>
        <fullName evidence="1">Uncharacterized protein</fullName>
    </submittedName>
</protein>
<reference evidence="1 2" key="1">
    <citation type="journal article" date="2023" name="IMA Fungus">
        <title>Comparative genomic study of the Penicillium genus elucidates a diverse pangenome and 15 lateral gene transfer events.</title>
        <authorList>
            <person name="Petersen C."/>
            <person name="Sorensen T."/>
            <person name="Nielsen M.R."/>
            <person name="Sondergaard T.E."/>
            <person name="Sorensen J.L."/>
            <person name="Fitzpatrick D.A."/>
            <person name="Frisvad J.C."/>
            <person name="Nielsen K.L."/>
        </authorList>
    </citation>
    <scope>NUCLEOTIDE SEQUENCE [LARGE SCALE GENOMIC DNA]</scope>
    <source>
        <strain evidence="1 2">IBT 29057</strain>
    </source>
</reference>
<comment type="caution">
    <text evidence="1">The sequence shown here is derived from an EMBL/GenBank/DDBJ whole genome shotgun (WGS) entry which is preliminary data.</text>
</comment>
<keyword evidence="2" id="KW-1185">Reference proteome</keyword>